<comment type="caution">
    <text evidence="11">The sequence shown here is derived from an EMBL/GenBank/DDBJ whole genome shotgun (WGS) entry which is preliminary data.</text>
</comment>
<feature type="transmembrane region" description="Helical" evidence="10">
    <location>
        <begin position="194"/>
        <end position="215"/>
    </location>
</feature>
<evidence type="ECO:0000256" key="2">
    <source>
        <dbReference type="ARBA" id="ARBA00007809"/>
    </source>
</evidence>
<gene>
    <name evidence="11" type="ORF">ACJRO7_008285</name>
</gene>
<keyword evidence="3 10" id="KW-0813">Transport</keyword>
<dbReference type="Gene3D" id="1.20.1280.290">
    <property type="match status" value="2"/>
</dbReference>
<sequence length="284" mass="31622">MAIFSTDNPWAFAFGLLGNLISFVVFLAPVPTFYRVCKRKSTEGFQSVPYVVSLLSAMLWLYYASINSESNDFLLFTVNSVGCVIETIYVALYLAYAPKKAKIFTVKLMVTGFGGFCSFLLLSRFLTKGSTRVQLLGWLCVGFSIIVFGAPLSVMRMVIRAKSVEFMPFSLSFSLTLSAVTWLLYGLFLKDIHIVVPNVLGFILGVLQMGLYLIYRKRNVMVLEEPHYLGGAKPITDTQSCNVASDDVTIDVDEVKERKDDVYEGEKSFEVSDNGPVVNISCEV</sequence>
<evidence type="ECO:0000313" key="12">
    <source>
        <dbReference type="Proteomes" id="UP001634007"/>
    </source>
</evidence>
<feature type="transmembrane region" description="Helical" evidence="10">
    <location>
        <begin position="166"/>
        <end position="188"/>
    </location>
</feature>
<evidence type="ECO:0000256" key="5">
    <source>
        <dbReference type="ARBA" id="ARBA00022597"/>
    </source>
</evidence>
<organism evidence="11 12">
    <name type="scientific">Eucalyptus globulus</name>
    <name type="common">Tasmanian blue gum</name>
    <dbReference type="NCBI Taxonomy" id="34317"/>
    <lineage>
        <taxon>Eukaryota</taxon>
        <taxon>Viridiplantae</taxon>
        <taxon>Streptophyta</taxon>
        <taxon>Embryophyta</taxon>
        <taxon>Tracheophyta</taxon>
        <taxon>Spermatophyta</taxon>
        <taxon>Magnoliopsida</taxon>
        <taxon>eudicotyledons</taxon>
        <taxon>Gunneridae</taxon>
        <taxon>Pentapetalae</taxon>
        <taxon>rosids</taxon>
        <taxon>malvids</taxon>
        <taxon>Myrtales</taxon>
        <taxon>Myrtaceae</taxon>
        <taxon>Myrtoideae</taxon>
        <taxon>Eucalypteae</taxon>
        <taxon>Eucalyptus</taxon>
    </lineage>
</organism>
<feature type="transmembrane region" description="Helical" evidence="10">
    <location>
        <begin position="133"/>
        <end position="154"/>
    </location>
</feature>
<evidence type="ECO:0000256" key="3">
    <source>
        <dbReference type="ARBA" id="ARBA00022448"/>
    </source>
</evidence>
<evidence type="ECO:0000256" key="9">
    <source>
        <dbReference type="ARBA" id="ARBA00023136"/>
    </source>
</evidence>
<dbReference type="EMBL" id="JBJKBG010000011">
    <property type="protein sequence ID" value="KAL3716672.1"/>
    <property type="molecule type" value="Genomic_DNA"/>
</dbReference>
<keyword evidence="12" id="KW-1185">Reference proteome</keyword>
<comment type="similarity">
    <text evidence="2 10">Belongs to the SWEET sugar transporter family.</text>
</comment>
<accession>A0ABD3IQQ1</accession>
<evidence type="ECO:0000256" key="8">
    <source>
        <dbReference type="ARBA" id="ARBA00022989"/>
    </source>
</evidence>
<feature type="transmembrane region" description="Helical" evidence="10">
    <location>
        <begin position="12"/>
        <end position="36"/>
    </location>
</feature>
<comment type="function">
    <text evidence="10">Mediates both low-affinity uptake and efflux of sugar across the membrane.</text>
</comment>
<evidence type="ECO:0000256" key="10">
    <source>
        <dbReference type="RuleBase" id="RU910715"/>
    </source>
</evidence>
<proteinExistence type="inferred from homology"/>
<keyword evidence="7" id="KW-0677">Repeat</keyword>
<evidence type="ECO:0000256" key="1">
    <source>
        <dbReference type="ARBA" id="ARBA00004651"/>
    </source>
</evidence>
<feature type="transmembrane region" description="Helical" evidence="10">
    <location>
        <begin position="48"/>
        <end position="67"/>
    </location>
</feature>
<name>A0ABD3IQQ1_EUCGL</name>
<dbReference type="FunFam" id="1.20.1280.290:FF:000001">
    <property type="entry name" value="Bidirectional sugar transporter SWEET"/>
    <property type="match status" value="1"/>
</dbReference>
<evidence type="ECO:0000256" key="4">
    <source>
        <dbReference type="ARBA" id="ARBA00022475"/>
    </source>
</evidence>
<dbReference type="AlphaFoldDB" id="A0ABD3IQQ1"/>
<dbReference type="PANTHER" id="PTHR10791">
    <property type="entry name" value="RAG1-ACTIVATING PROTEIN 1"/>
    <property type="match status" value="1"/>
</dbReference>
<reference evidence="11 12" key="1">
    <citation type="submission" date="2024-11" db="EMBL/GenBank/DDBJ databases">
        <title>Chromosome-level genome assembly of Eucalyptus globulus Labill. provides insights into its genome evolution.</title>
        <authorList>
            <person name="Li X."/>
        </authorList>
    </citation>
    <scope>NUCLEOTIDE SEQUENCE [LARGE SCALE GENOMIC DNA]</scope>
    <source>
        <strain evidence="11">CL2024</strain>
        <tissue evidence="11">Fresh tender leaves</tissue>
    </source>
</reference>
<dbReference type="PANTHER" id="PTHR10791:SF22">
    <property type="entry name" value="BIDIRECTIONAL SUGAR TRANSPORTER SWEET11"/>
    <property type="match status" value="1"/>
</dbReference>
<dbReference type="FunFam" id="1.20.1280.290:FF:000003">
    <property type="entry name" value="Bidirectional sugar transporter SWEET"/>
    <property type="match status" value="1"/>
</dbReference>
<keyword evidence="4" id="KW-1003">Cell membrane</keyword>
<feature type="transmembrane region" description="Helical" evidence="10">
    <location>
        <begin position="73"/>
        <end position="96"/>
    </location>
</feature>
<comment type="subcellular location">
    <subcellularLocation>
        <location evidence="1 10">Cell membrane</location>
        <topology evidence="1 10">Multi-pass membrane protein</topology>
    </subcellularLocation>
</comment>
<protein>
    <recommendedName>
        <fullName evidence="10">Bidirectional sugar transporter SWEET</fullName>
    </recommendedName>
</protein>
<dbReference type="InterPro" id="IPR004316">
    <property type="entry name" value="SWEET_rpt"/>
</dbReference>
<dbReference type="GO" id="GO:0005886">
    <property type="term" value="C:plasma membrane"/>
    <property type="evidence" value="ECO:0007669"/>
    <property type="project" value="UniProtKB-SubCell"/>
</dbReference>
<evidence type="ECO:0000256" key="7">
    <source>
        <dbReference type="ARBA" id="ARBA00022737"/>
    </source>
</evidence>
<dbReference type="Pfam" id="PF03083">
    <property type="entry name" value="MtN3_slv"/>
    <property type="match status" value="2"/>
</dbReference>
<keyword evidence="9 10" id="KW-0472">Membrane</keyword>
<keyword evidence="8 10" id="KW-1133">Transmembrane helix</keyword>
<evidence type="ECO:0000256" key="6">
    <source>
        <dbReference type="ARBA" id="ARBA00022692"/>
    </source>
</evidence>
<keyword evidence="5 10" id="KW-0762">Sugar transport</keyword>
<feature type="transmembrane region" description="Helical" evidence="10">
    <location>
        <begin position="108"/>
        <end position="127"/>
    </location>
</feature>
<evidence type="ECO:0000313" key="11">
    <source>
        <dbReference type="EMBL" id="KAL3716672.1"/>
    </source>
</evidence>
<keyword evidence="6 10" id="KW-0812">Transmembrane</keyword>
<dbReference type="InterPro" id="IPR047664">
    <property type="entry name" value="SWEET"/>
</dbReference>
<dbReference type="GO" id="GO:0008515">
    <property type="term" value="F:sucrose transmembrane transporter activity"/>
    <property type="evidence" value="ECO:0007669"/>
    <property type="project" value="UniProtKB-ARBA"/>
</dbReference>
<dbReference type="Proteomes" id="UP001634007">
    <property type="component" value="Unassembled WGS sequence"/>
</dbReference>